<gene>
    <name evidence="2" type="ORF">NK718_13655</name>
</gene>
<evidence type="ECO:0000313" key="3">
    <source>
        <dbReference type="Proteomes" id="UP001205890"/>
    </source>
</evidence>
<evidence type="ECO:0000256" key="1">
    <source>
        <dbReference type="SAM" id="MobiDB-lite"/>
    </source>
</evidence>
<feature type="compositionally biased region" description="Basic and acidic residues" evidence="1">
    <location>
        <begin position="92"/>
        <end position="110"/>
    </location>
</feature>
<dbReference type="Proteomes" id="UP001205890">
    <property type="component" value="Unassembled WGS sequence"/>
</dbReference>
<comment type="caution">
    <text evidence="2">The sequence shown here is derived from an EMBL/GenBank/DDBJ whole genome shotgun (WGS) entry which is preliminary data.</text>
</comment>
<name>A0ABT1LDI8_9HYPH</name>
<sequence length="124" mass="13288">MQLGTLISRLEDETDAAMALEALGDVVLLGEVLRTGELYDETPGEYVANAARRFAAMAGDEDWLGLMNALERADDPARAVLDRMLRWSLTRDAAEQEHERSHAHGHEHGHGGACSCGGGCGGGR</sequence>
<organism evidence="2 3">
    <name type="scientific">Alsobacter ponti</name>
    <dbReference type="NCBI Taxonomy" id="2962936"/>
    <lineage>
        <taxon>Bacteria</taxon>
        <taxon>Pseudomonadati</taxon>
        <taxon>Pseudomonadota</taxon>
        <taxon>Alphaproteobacteria</taxon>
        <taxon>Hyphomicrobiales</taxon>
        <taxon>Alsobacteraceae</taxon>
        <taxon>Alsobacter</taxon>
    </lineage>
</organism>
<dbReference type="EMBL" id="JANCLU010000012">
    <property type="protein sequence ID" value="MCP8939567.1"/>
    <property type="molecule type" value="Genomic_DNA"/>
</dbReference>
<evidence type="ECO:0000313" key="2">
    <source>
        <dbReference type="EMBL" id="MCP8939567.1"/>
    </source>
</evidence>
<feature type="region of interest" description="Disordered" evidence="1">
    <location>
        <begin position="92"/>
        <end position="114"/>
    </location>
</feature>
<protein>
    <submittedName>
        <fullName evidence="2">Uncharacterized protein</fullName>
    </submittedName>
</protein>
<proteinExistence type="predicted"/>
<reference evidence="2 3" key="1">
    <citation type="submission" date="2022-07" db="EMBL/GenBank/DDBJ databases">
        <authorList>
            <person name="Li W.-J."/>
            <person name="Deng Q.-Q."/>
        </authorList>
    </citation>
    <scope>NUCLEOTIDE SEQUENCE [LARGE SCALE GENOMIC DNA]</scope>
    <source>
        <strain evidence="2 3">SYSU M60028</strain>
    </source>
</reference>
<dbReference type="RefSeq" id="WP_254743286.1">
    <property type="nucleotide sequence ID" value="NZ_JANCLU010000012.1"/>
</dbReference>
<keyword evidence="3" id="KW-1185">Reference proteome</keyword>
<accession>A0ABT1LDI8</accession>